<dbReference type="Gene3D" id="1.20.1260.120">
    <property type="entry name" value="Protein of unknown function DUF2935"/>
    <property type="match status" value="1"/>
</dbReference>
<accession>A0A2U7U8Q4</accession>
<evidence type="ECO:0000313" key="1">
    <source>
        <dbReference type="EMBL" id="AVK74813.1"/>
    </source>
</evidence>
<dbReference type="KEGG" id="vg:36843462"/>
<proteinExistence type="predicted"/>
<dbReference type="RefSeq" id="YP_009483082.1">
    <property type="nucleotide sequence ID" value="NC_037667.1"/>
</dbReference>
<dbReference type="EMBL" id="MG011689">
    <property type="protein sequence ID" value="AVK74813.1"/>
    <property type="molecule type" value="Genomic_DNA"/>
</dbReference>
<dbReference type="GeneID" id="36843462"/>
<gene>
    <name evidence="1" type="ORF">pqer_cds_391</name>
</gene>
<name>A0A2U7U8Q4_9VIRU</name>
<sequence>MKRGRSRVKKRDTRTTMSLYDGGPVNVYDVALLGPRDGFVTAVPLTAWPEGFDASDNEYDGDNAYSGGGGVYSDNRDQDLADGQVAAASASAEAALVQPQDEIFTNAQLGLPEGETRLPAIDVTLSGMSTLTPGARFAQNVRRRFVVQVLVDPEDALALVEFWSDIMRDHMHFLGMWLLDTPIPTSGISGSGGEGDHAPEAGAFKQEARNLETAWSAYIDGPLAVGDLSVPLLSQLIAQTGLLKNRILDTVRAGQYVGSVYESFLLDNLMEVDYFVDALADNVGGQREVDMWNEHARGHALLDAHMLDPLMVKEIVDALVLAEQFLAVSDGASREPLAAPTPLDALNGRTSADEIITEGMRRLAAEADSPAAASAAYLEALQAIRARMDGQGARVSGVTPHRLVVHTIREIAYGLERIQQIQGA</sequence>
<dbReference type="Proteomes" id="UP000248852">
    <property type="component" value="Segment"/>
</dbReference>
<organism evidence="1">
    <name type="scientific">Pandoravirus quercus</name>
    <dbReference type="NCBI Taxonomy" id="2107709"/>
    <lineage>
        <taxon>Viruses</taxon>
        <taxon>Pandoravirus</taxon>
    </lineage>
</organism>
<protein>
    <submittedName>
        <fullName evidence="1">Uncharacterized protein</fullName>
    </submittedName>
</protein>
<reference evidence="1" key="1">
    <citation type="journal article" date="2018" name="Nat. Commun.">
        <title>Diversity and evolution of the emerging Pandoraviridae family.</title>
        <authorList>
            <person name="Legendre M."/>
            <person name="Fabre E."/>
            <person name="Poirot O."/>
            <person name="Jeudy S."/>
            <person name="Lartigue A."/>
            <person name="Alempic J.M."/>
            <person name="Beucher L."/>
            <person name="Philippe N."/>
            <person name="Bertaux L."/>
            <person name="Christo-Foroux E."/>
            <person name="Labadie K."/>
            <person name="Coute Y."/>
            <person name="Abergel C."/>
            <person name="Claverie J.M."/>
        </authorList>
    </citation>
    <scope>NUCLEOTIDE SEQUENCE [LARGE SCALE GENOMIC DNA]</scope>
    <source>
        <strain evidence="1">Quercus</strain>
    </source>
</reference>